<dbReference type="EMBL" id="LN868938">
    <property type="protein sequence ID" value="CRY74875.1"/>
    <property type="molecule type" value="Genomic_DNA"/>
</dbReference>
<comment type="similarity">
    <text evidence="1">Belongs to the universal stress protein A family.</text>
</comment>
<dbReference type="PRINTS" id="PR01438">
    <property type="entry name" value="UNVRSLSTRESS"/>
</dbReference>
<dbReference type="SUPFAM" id="SSF52402">
    <property type="entry name" value="Adenine nucleotide alpha hydrolases-like"/>
    <property type="match status" value="2"/>
</dbReference>
<dbReference type="PANTHER" id="PTHR31964:SF113">
    <property type="entry name" value="USPA DOMAIN-CONTAINING PROTEIN"/>
    <property type="match status" value="1"/>
</dbReference>
<dbReference type="InterPro" id="IPR006016">
    <property type="entry name" value="UspA"/>
</dbReference>
<evidence type="ECO:0000259" key="2">
    <source>
        <dbReference type="Pfam" id="PF00582"/>
    </source>
</evidence>
<sequence>MSADTAAPVVVGVDESVESTAAVRWAAAEAVRRDAPLHLVYAMGAAIDLGPRLGVVAFHDQSHRDAGAAAVAAAAEAAARAVYPQPVDIAGFVDGPAPVPALVRRSREAQLLVVGTRGMVAFERVLLGSVSTALAGRARCPLAVVPAAEVPGSPGLPVLVGVDGSGSAAHALDVAFAEASARATALVAVLVRQSPQRQARPGPPESADALLARNLVGYSEKYPDVPVTRLVRDGDPAPVLIRESADAQLMVLGSRGRRGLAAATLGSVGRAVLHDARIPVMIVA</sequence>
<dbReference type="PANTHER" id="PTHR31964">
    <property type="entry name" value="ADENINE NUCLEOTIDE ALPHA HYDROLASES-LIKE SUPERFAMILY PROTEIN"/>
    <property type="match status" value="1"/>
</dbReference>
<protein>
    <submittedName>
        <fullName evidence="3">Universal stress protein Rv2005c/MT2061</fullName>
    </submittedName>
</protein>
<dbReference type="RefSeq" id="WP_060590861.1">
    <property type="nucleotide sequence ID" value="NZ_CP031418.1"/>
</dbReference>
<organism evidence="3 4">
    <name type="scientific">Nocardia farcinica</name>
    <dbReference type="NCBI Taxonomy" id="37329"/>
    <lineage>
        <taxon>Bacteria</taxon>
        <taxon>Bacillati</taxon>
        <taxon>Actinomycetota</taxon>
        <taxon>Actinomycetes</taxon>
        <taxon>Mycobacteriales</taxon>
        <taxon>Nocardiaceae</taxon>
        <taxon>Nocardia</taxon>
    </lineage>
</organism>
<evidence type="ECO:0000313" key="4">
    <source>
        <dbReference type="Proteomes" id="UP000057820"/>
    </source>
</evidence>
<reference evidence="4" key="1">
    <citation type="submission" date="2015-03" db="EMBL/GenBank/DDBJ databases">
        <authorList>
            <consortium name="Pathogen Informatics"/>
        </authorList>
    </citation>
    <scope>NUCLEOTIDE SEQUENCE [LARGE SCALE GENOMIC DNA]</scope>
    <source>
        <strain evidence="4">NCTC11134</strain>
    </source>
</reference>
<gene>
    <name evidence="3" type="ORF">ERS450000_01034</name>
</gene>
<name>A0A0H5NG45_NOCFR</name>
<dbReference type="KEGG" id="nfr:ERS450000_01034"/>
<evidence type="ECO:0000313" key="3">
    <source>
        <dbReference type="EMBL" id="CRY74875.1"/>
    </source>
</evidence>
<dbReference type="Pfam" id="PF00582">
    <property type="entry name" value="Usp"/>
    <property type="match status" value="2"/>
</dbReference>
<dbReference type="InterPro" id="IPR006015">
    <property type="entry name" value="Universal_stress_UspA"/>
</dbReference>
<evidence type="ECO:0000256" key="1">
    <source>
        <dbReference type="ARBA" id="ARBA00008791"/>
    </source>
</evidence>
<dbReference type="AlphaFoldDB" id="A0A0H5NG45"/>
<feature type="domain" description="UspA" evidence="2">
    <location>
        <begin position="8"/>
        <end position="146"/>
    </location>
</feature>
<dbReference type="Proteomes" id="UP000057820">
    <property type="component" value="Chromosome 1"/>
</dbReference>
<dbReference type="Gene3D" id="3.40.50.620">
    <property type="entry name" value="HUPs"/>
    <property type="match status" value="2"/>
</dbReference>
<accession>A0A0H5NG45</accession>
<proteinExistence type="inferred from homology"/>
<feature type="domain" description="UspA" evidence="2">
    <location>
        <begin position="158"/>
        <end position="283"/>
    </location>
</feature>
<dbReference type="InterPro" id="IPR014729">
    <property type="entry name" value="Rossmann-like_a/b/a_fold"/>
</dbReference>